<reference evidence="8" key="1">
    <citation type="submission" date="2017-06" db="EMBL/GenBank/DDBJ databases">
        <authorList>
            <person name="Varghese N."/>
            <person name="Submissions S."/>
        </authorList>
    </citation>
    <scope>NUCLEOTIDE SEQUENCE [LARGE SCALE GENOMIC DNA]</scope>
    <source>
        <strain evidence="8">LNB2</strain>
    </source>
</reference>
<feature type="transmembrane region" description="Helical" evidence="6">
    <location>
        <begin position="35"/>
        <end position="55"/>
    </location>
</feature>
<dbReference type="PANTHER" id="PTHR21716">
    <property type="entry name" value="TRANSMEMBRANE PROTEIN"/>
    <property type="match status" value="1"/>
</dbReference>
<dbReference type="InterPro" id="IPR002549">
    <property type="entry name" value="AI-2E-like"/>
</dbReference>
<feature type="transmembrane region" description="Helical" evidence="6">
    <location>
        <begin position="298"/>
        <end position="327"/>
    </location>
</feature>
<feature type="transmembrane region" description="Helical" evidence="6">
    <location>
        <begin position="227"/>
        <end position="256"/>
    </location>
</feature>
<evidence type="ECO:0000313" key="8">
    <source>
        <dbReference type="Proteomes" id="UP000198281"/>
    </source>
</evidence>
<evidence type="ECO:0000256" key="5">
    <source>
        <dbReference type="ARBA" id="ARBA00023136"/>
    </source>
</evidence>
<feature type="transmembrane region" description="Helical" evidence="6">
    <location>
        <begin position="67"/>
        <end position="86"/>
    </location>
</feature>
<dbReference type="GO" id="GO:0055085">
    <property type="term" value="P:transmembrane transport"/>
    <property type="evidence" value="ECO:0007669"/>
    <property type="project" value="TreeGrafter"/>
</dbReference>
<comment type="similarity">
    <text evidence="2">Belongs to the autoinducer-2 exporter (AI-2E) (TC 2.A.86) family.</text>
</comment>
<keyword evidence="8" id="KW-1185">Reference proteome</keyword>
<protein>
    <submittedName>
        <fullName evidence="7">Predicted PurR-regulated permease PerM</fullName>
    </submittedName>
</protein>
<organism evidence="7 8">
    <name type="scientific">Edaphosphingomonas laterariae</name>
    <dbReference type="NCBI Taxonomy" id="861865"/>
    <lineage>
        <taxon>Bacteria</taxon>
        <taxon>Pseudomonadati</taxon>
        <taxon>Pseudomonadota</taxon>
        <taxon>Alphaproteobacteria</taxon>
        <taxon>Sphingomonadales</taxon>
        <taxon>Rhizorhabdaceae</taxon>
        <taxon>Edaphosphingomonas</taxon>
    </lineage>
</organism>
<accession>A0A239FKR7</accession>
<dbReference type="RefSeq" id="WP_089219528.1">
    <property type="nucleotide sequence ID" value="NZ_FZOS01000009.1"/>
</dbReference>
<dbReference type="AlphaFoldDB" id="A0A239FKR7"/>
<dbReference type="Pfam" id="PF01594">
    <property type="entry name" value="AI-2E_transport"/>
    <property type="match status" value="1"/>
</dbReference>
<evidence type="ECO:0000256" key="3">
    <source>
        <dbReference type="ARBA" id="ARBA00022692"/>
    </source>
</evidence>
<dbReference type="OrthoDB" id="5761230at2"/>
<evidence type="ECO:0000256" key="6">
    <source>
        <dbReference type="SAM" id="Phobius"/>
    </source>
</evidence>
<sequence>MAGQDSGTGRFAGRVLIALGLAAMLLLLWRLRDVLLLAFASILFAIVLVAAARLISRRGRLGPRTSLAIASVLILGLVGGAVWVFGNEIGRQLGDLAARLPDAWASLQARIGAAGLEREFHEQLGRAVPSGSAVLGAIGAVIGTLGGALSGVALALMAGLYLAAQPDLYRSGLLRLVPDAYVARVADALDATAASLRAWLLGQLASMTITGVAIAAGLIAIGVPSPLALGLIAGLMGFVPMIGPLLGALPGVLVALTIGGDTLLFTILLYFVVQQLAGAVIEPLIMQRTVKLPPAVTLFALFAVGALFGSVGVLMGGPIAVTAYVLVRTLYVRDTLGRPIG</sequence>
<gene>
    <name evidence="7" type="ORF">SAMN06295912_10982</name>
</gene>
<feature type="transmembrane region" description="Helical" evidence="6">
    <location>
        <begin position="12"/>
        <end position="29"/>
    </location>
</feature>
<dbReference type="EMBL" id="FZOS01000009">
    <property type="protein sequence ID" value="SNS57168.1"/>
    <property type="molecule type" value="Genomic_DNA"/>
</dbReference>
<feature type="transmembrane region" description="Helical" evidence="6">
    <location>
        <begin position="198"/>
        <end position="221"/>
    </location>
</feature>
<evidence type="ECO:0000256" key="1">
    <source>
        <dbReference type="ARBA" id="ARBA00004141"/>
    </source>
</evidence>
<comment type="subcellular location">
    <subcellularLocation>
        <location evidence="1">Membrane</location>
        <topology evidence="1">Multi-pass membrane protein</topology>
    </subcellularLocation>
</comment>
<dbReference type="Proteomes" id="UP000198281">
    <property type="component" value="Unassembled WGS sequence"/>
</dbReference>
<dbReference type="PANTHER" id="PTHR21716:SF62">
    <property type="entry name" value="TRANSPORT PROTEIN YDBI-RELATED"/>
    <property type="match status" value="1"/>
</dbReference>
<feature type="transmembrane region" description="Helical" evidence="6">
    <location>
        <begin position="134"/>
        <end position="163"/>
    </location>
</feature>
<keyword evidence="5 6" id="KW-0472">Membrane</keyword>
<feature type="transmembrane region" description="Helical" evidence="6">
    <location>
        <begin position="263"/>
        <end position="286"/>
    </location>
</feature>
<evidence type="ECO:0000256" key="4">
    <source>
        <dbReference type="ARBA" id="ARBA00022989"/>
    </source>
</evidence>
<name>A0A239FKR7_9SPHN</name>
<keyword evidence="3 6" id="KW-0812">Transmembrane</keyword>
<proteinExistence type="inferred from homology"/>
<evidence type="ECO:0000313" key="7">
    <source>
        <dbReference type="EMBL" id="SNS57168.1"/>
    </source>
</evidence>
<evidence type="ECO:0000256" key="2">
    <source>
        <dbReference type="ARBA" id="ARBA00009773"/>
    </source>
</evidence>
<dbReference type="GO" id="GO:0016020">
    <property type="term" value="C:membrane"/>
    <property type="evidence" value="ECO:0007669"/>
    <property type="project" value="UniProtKB-SubCell"/>
</dbReference>
<keyword evidence="4 6" id="KW-1133">Transmembrane helix</keyword>